<dbReference type="PANTHER" id="PTHR10884">
    <property type="entry name" value="NADH DEHYDROGENASE UBIQUINONE IRON-SULFUR PROTEIN 3"/>
    <property type="match status" value="1"/>
</dbReference>
<comment type="subunit">
    <text evidence="3">NDH-1 is composed of 14 different subunits. Subunits NuoB, C, D, E, F, and G constitute the peripheral sector of the complex.</text>
</comment>
<proteinExistence type="inferred from homology"/>
<evidence type="ECO:0000256" key="2">
    <source>
        <dbReference type="ARBA" id="ARBA00022448"/>
    </source>
</evidence>
<dbReference type="InterPro" id="IPR001268">
    <property type="entry name" value="NADH_UbQ_OxRdtase_30kDa_su"/>
</dbReference>
<keyword evidence="3" id="KW-1003">Cell membrane</keyword>
<comment type="catalytic activity">
    <reaction evidence="3 5">
        <text>a quinone + NADH + 5 H(+)(in) = a quinol + NAD(+) + 4 H(+)(out)</text>
        <dbReference type="Rhea" id="RHEA:57888"/>
        <dbReference type="ChEBI" id="CHEBI:15378"/>
        <dbReference type="ChEBI" id="CHEBI:24646"/>
        <dbReference type="ChEBI" id="CHEBI:57540"/>
        <dbReference type="ChEBI" id="CHEBI:57945"/>
        <dbReference type="ChEBI" id="CHEBI:132124"/>
    </reaction>
</comment>
<evidence type="ECO:0000256" key="4">
    <source>
        <dbReference type="RuleBase" id="RU003456"/>
    </source>
</evidence>
<accession>A0AAN4VYG7</accession>
<comment type="function">
    <text evidence="3">NDH-1 shuttles electrons from NADH, via FMN and iron-sulfur (Fe-S) centers, to quinones in the respiratory chain. The immediate electron acceptor for the enzyme in this species is believed to be a menaquinone. Couples the redox reaction to proton translocation (for every two electrons transferred, four hydrogen ions are translocated across the cytoplasmic membrane), and thus conserves the redox energy in a proton gradient.</text>
</comment>
<evidence type="ECO:0000256" key="3">
    <source>
        <dbReference type="HAMAP-Rule" id="MF_01357"/>
    </source>
</evidence>
<dbReference type="Proteomes" id="UP001310022">
    <property type="component" value="Unassembled WGS sequence"/>
</dbReference>
<dbReference type="InterPro" id="IPR020396">
    <property type="entry name" value="NADH_UbQ_OxRdtase_CS"/>
</dbReference>
<comment type="similarity">
    <text evidence="1 3 4">Belongs to the complex I 30 kDa subunit family.</text>
</comment>
<evidence type="ECO:0000256" key="5">
    <source>
        <dbReference type="RuleBase" id="RU003582"/>
    </source>
</evidence>
<dbReference type="AlphaFoldDB" id="A0AAN4VYG7"/>
<dbReference type="InterPro" id="IPR037232">
    <property type="entry name" value="NADH_quin_OxRdtase_su_C/D-like"/>
</dbReference>
<dbReference type="PROSITE" id="PS00542">
    <property type="entry name" value="COMPLEX1_30K"/>
    <property type="match status" value="1"/>
</dbReference>
<keyword evidence="2 3" id="KW-0813">Transport</keyword>
<protein>
    <recommendedName>
        <fullName evidence="3">NADH-quinone oxidoreductase subunit C</fullName>
        <ecNumber evidence="3">7.1.1.-</ecNumber>
    </recommendedName>
    <alternativeName>
        <fullName evidence="3">NADH dehydrogenase I subunit C</fullName>
    </alternativeName>
    <alternativeName>
        <fullName evidence="3">NDH-1 subunit C</fullName>
    </alternativeName>
</protein>
<dbReference type="Pfam" id="PF00329">
    <property type="entry name" value="Complex1_30kDa"/>
    <property type="match status" value="1"/>
</dbReference>
<organism evidence="7 8">
    <name type="scientific">Persicobacter diffluens</name>
    <dbReference type="NCBI Taxonomy" id="981"/>
    <lineage>
        <taxon>Bacteria</taxon>
        <taxon>Pseudomonadati</taxon>
        <taxon>Bacteroidota</taxon>
        <taxon>Cytophagia</taxon>
        <taxon>Cytophagales</taxon>
        <taxon>Persicobacteraceae</taxon>
        <taxon>Persicobacter</taxon>
    </lineage>
</organism>
<evidence type="ECO:0000256" key="1">
    <source>
        <dbReference type="ARBA" id="ARBA00007569"/>
    </source>
</evidence>
<evidence type="ECO:0000313" key="7">
    <source>
        <dbReference type="EMBL" id="GJM62376.1"/>
    </source>
</evidence>
<keyword evidence="3 4" id="KW-0520">NAD</keyword>
<keyword evidence="3 5" id="KW-0874">Quinone</keyword>
<comment type="caution">
    <text evidence="7">The sequence shown here is derived from an EMBL/GenBank/DDBJ whole genome shotgun (WGS) entry which is preliminary data.</text>
</comment>
<dbReference type="GO" id="GO:0008137">
    <property type="term" value="F:NADH dehydrogenase (ubiquinone) activity"/>
    <property type="evidence" value="ECO:0007669"/>
    <property type="project" value="InterPro"/>
</dbReference>
<dbReference type="NCBIfam" id="TIGR01961">
    <property type="entry name" value="NuoC_fam"/>
    <property type="match status" value="1"/>
</dbReference>
<keyword evidence="8" id="KW-1185">Reference proteome</keyword>
<name>A0AAN4VYG7_9BACT</name>
<dbReference type="Gene3D" id="3.30.460.80">
    <property type="entry name" value="NADH:ubiquinone oxidoreductase, 30kDa subunit"/>
    <property type="match status" value="1"/>
</dbReference>
<keyword evidence="3 4" id="KW-1278">Translocase</keyword>
<comment type="subcellular location">
    <subcellularLocation>
        <location evidence="3">Cell membrane</location>
        <topology evidence="3">Peripheral membrane protein</topology>
        <orientation evidence="3">Cytoplasmic side</orientation>
    </subcellularLocation>
</comment>
<dbReference type="RefSeq" id="WP_338237659.1">
    <property type="nucleotide sequence ID" value="NZ_BQKE01000001.1"/>
</dbReference>
<dbReference type="GO" id="GO:0048038">
    <property type="term" value="F:quinone binding"/>
    <property type="evidence" value="ECO:0007669"/>
    <property type="project" value="UniProtKB-KW"/>
</dbReference>
<dbReference type="GO" id="GO:0050136">
    <property type="term" value="F:NADH dehydrogenase (quinone) (non-electrogenic) activity"/>
    <property type="evidence" value="ECO:0007669"/>
    <property type="project" value="UniProtKB-UniRule"/>
</dbReference>
<evidence type="ECO:0000259" key="6">
    <source>
        <dbReference type="Pfam" id="PF00329"/>
    </source>
</evidence>
<keyword evidence="3" id="KW-0472">Membrane</keyword>
<feature type="domain" description="NADH:ubiquinone oxidoreductase 30kDa subunit" evidence="6">
    <location>
        <begin position="31"/>
        <end position="158"/>
    </location>
</feature>
<dbReference type="GO" id="GO:0005886">
    <property type="term" value="C:plasma membrane"/>
    <property type="evidence" value="ECO:0007669"/>
    <property type="project" value="UniProtKB-SubCell"/>
</dbReference>
<dbReference type="EC" id="7.1.1.-" evidence="3"/>
<dbReference type="HAMAP" id="MF_01357">
    <property type="entry name" value="NDH1_NuoC"/>
    <property type="match status" value="1"/>
</dbReference>
<dbReference type="PANTHER" id="PTHR10884:SF14">
    <property type="entry name" value="NADH DEHYDROGENASE [UBIQUINONE] IRON-SULFUR PROTEIN 3, MITOCHONDRIAL"/>
    <property type="match status" value="1"/>
</dbReference>
<dbReference type="InterPro" id="IPR010218">
    <property type="entry name" value="NADH_DH_suC"/>
</dbReference>
<gene>
    <name evidence="3" type="primary">nuoC</name>
    <name evidence="7" type="ORF">PEDI_29280</name>
</gene>
<sequence>MNFEEIVNRITARFGEEMILSQHLQDHPHSITVAAENIHPLCAFLKDEEELYFDQLSCLSGTDDGPKAGTLGVVYNLYSIPYNHHLMIKVKLPRNEEKEEAPKIATVSDLWKTADWHEREAFDLYGIHFSDHPDLRRILLPADWEGHPMRKDYEAQEYYHGIKVKY</sequence>
<dbReference type="EMBL" id="BQKE01000001">
    <property type="protein sequence ID" value="GJM62376.1"/>
    <property type="molecule type" value="Genomic_DNA"/>
</dbReference>
<reference evidence="7 8" key="1">
    <citation type="submission" date="2021-12" db="EMBL/GenBank/DDBJ databases">
        <title>Genome sequencing of bacteria with rrn-lacking chromosome and rrn-plasmid.</title>
        <authorList>
            <person name="Anda M."/>
            <person name="Iwasaki W."/>
        </authorList>
    </citation>
    <scope>NUCLEOTIDE SEQUENCE [LARGE SCALE GENOMIC DNA]</scope>
    <source>
        <strain evidence="7 8">NBRC 15940</strain>
    </source>
</reference>
<dbReference type="SUPFAM" id="SSF143243">
    <property type="entry name" value="Nqo5-like"/>
    <property type="match status" value="1"/>
</dbReference>
<evidence type="ECO:0000313" key="8">
    <source>
        <dbReference type="Proteomes" id="UP001310022"/>
    </source>
</evidence>